<name>T0YI63_9ZZZZ</name>
<evidence type="ECO:0000256" key="1">
    <source>
        <dbReference type="ARBA" id="ARBA00001933"/>
    </source>
</evidence>
<comment type="caution">
    <text evidence="4">The sequence shown here is derived from an EMBL/GenBank/DDBJ whole genome shotgun (WGS) entry which is preliminary data.</text>
</comment>
<evidence type="ECO:0000259" key="3">
    <source>
        <dbReference type="Pfam" id="PF00266"/>
    </source>
</evidence>
<dbReference type="Gene3D" id="3.40.640.10">
    <property type="entry name" value="Type I PLP-dependent aspartate aminotransferase-like (Major domain)"/>
    <property type="match status" value="1"/>
</dbReference>
<keyword evidence="4" id="KW-0032">Aminotransferase</keyword>
<dbReference type="PANTHER" id="PTHR11601">
    <property type="entry name" value="CYSTEINE DESULFURYLASE FAMILY MEMBER"/>
    <property type="match status" value="1"/>
</dbReference>
<organism evidence="4">
    <name type="scientific">mine drainage metagenome</name>
    <dbReference type="NCBI Taxonomy" id="410659"/>
    <lineage>
        <taxon>unclassified sequences</taxon>
        <taxon>metagenomes</taxon>
        <taxon>ecological metagenomes</taxon>
    </lineage>
</organism>
<dbReference type="AlphaFoldDB" id="T0YI63"/>
<dbReference type="InterPro" id="IPR000192">
    <property type="entry name" value="Aminotrans_V_dom"/>
</dbReference>
<feature type="domain" description="Aminotransferase class V" evidence="3">
    <location>
        <begin position="1"/>
        <end position="163"/>
    </location>
</feature>
<dbReference type="InterPro" id="IPR015424">
    <property type="entry name" value="PyrdxlP-dep_Trfase"/>
</dbReference>
<dbReference type="GO" id="GO:0008483">
    <property type="term" value="F:transaminase activity"/>
    <property type="evidence" value="ECO:0007669"/>
    <property type="project" value="UniProtKB-KW"/>
</dbReference>
<comment type="cofactor">
    <cofactor evidence="1">
        <name>pyridoxal 5'-phosphate</name>
        <dbReference type="ChEBI" id="CHEBI:597326"/>
    </cofactor>
</comment>
<keyword evidence="4" id="KW-0808">Transferase</keyword>
<dbReference type="Gene3D" id="3.90.1150.10">
    <property type="entry name" value="Aspartate Aminotransferase, domain 1"/>
    <property type="match status" value="1"/>
</dbReference>
<protein>
    <submittedName>
        <fullName evidence="4">Aminotransferase class V</fullName>
    </submittedName>
</protein>
<accession>T0YI63</accession>
<dbReference type="PANTHER" id="PTHR11601:SF34">
    <property type="entry name" value="CYSTEINE DESULFURASE"/>
    <property type="match status" value="1"/>
</dbReference>
<dbReference type="Pfam" id="PF00266">
    <property type="entry name" value="Aminotran_5"/>
    <property type="match status" value="1"/>
</dbReference>
<gene>
    <name evidence="4" type="ORF">B1A_19883</name>
</gene>
<dbReference type="SUPFAM" id="SSF53383">
    <property type="entry name" value="PLP-dependent transferases"/>
    <property type="match status" value="1"/>
</dbReference>
<feature type="non-terminal residue" evidence="4">
    <location>
        <position position="1"/>
    </location>
</feature>
<comment type="similarity">
    <text evidence="2">Belongs to the class-V pyridoxal-phosphate-dependent aminotransferase family. NifS/IscS subfamily.</text>
</comment>
<dbReference type="InterPro" id="IPR015421">
    <property type="entry name" value="PyrdxlP-dep_Trfase_major"/>
</dbReference>
<dbReference type="EMBL" id="AUZX01014670">
    <property type="protein sequence ID" value="EQD31557.1"/>
    <property type="molecule type" value="Genomic_DNA"/>
</dbReference>
<reference evidence="4" key="2">
    <citation type="journal article" date="2014" name="ISME J.">
        <title>Microbial stratification in low pH oxic and suboxic macroscopic growths along an acid mine drainage.</title>
        <authorList>
            <person name="Mendez-Garcia C."/>
            <person name="Mesa V."/>
            <person name="Sprenger R.R."/>
            <person name="Richter M."/>
            <person name="Diez M.S."/>
            <person name="Solano J."/>
            <person name="Bargiela R."/>
            <person name="Golyshina O.V."/>
            <person name="Manteca A."/>
            <person name="Ramos J.L."/>
            <person name="Gallego J.R."/>
            <person name="Llorente I."/>
            <person name="Martins Dos Santos V.A."/>
            <person name="Jensen O.N."/>
            <person name="Pelaez A.I."/>
            <person name="Sanchez J."/>
            <person name="Ferrer M."/>
        </authorList>
    </citation>
    <scope>NUCLEOTIDE SEQUENCE</scope>
</reference>
<evidence type="ECO:0000256" key="2">
    <source>
        <dbReference type="ARBA" id="ARBA00006490"/>
    </source>
</evidence>
<dbReference type="Gene3D" id="1.10.260.50">
    <property type="match status" value="1"/>
</dbReference>
<proteinExistence type="inferred from homology"/>
<dbReference type="InterPro" id="IPR015422">
    <property type="entry name" value="PyrdxlP-dep_Trfase_small"/>
</dbReference>
<evidence type="ECO:0000313" key="4">
    <source>
        <dbReference type="EMBL" id="EQD31557.1"/>
    </source>
</evidence>
<sequence length="181" mass="18714">KFHAPKGVGALYVRTGTPITAVLAGAGQEQGLRPGTENIAQIVALGAAARLARERLPEAHAHLRALRDRLHARLSQEVPGLALNGHPEQRLPNTLNVSFPGVSGALLLQRVADRVATATGSACHAGDAAPSGVLGAMGLPGARTVGAVRLSVGRYTREDEIDAAAAALIATWRELTVVEHG</sequence>
<reference evidence="4" key="1">
    <citation type="submission" date="2013-08" db="EMBL/GenBank/DDBJ databases">
        <authorList>
            <person name="Mendez C."/>
            <person name="Richter M."/>
            <person name="Ferrer M."/>
            <person name="Sanchez J."/>
        </authorList>
    </citation>
    <scope>NUCLEOTIDE SEQUENCE</scope>
</reference>